<comment type="caution">
    <text evidence="2">The sequence shown here is derived from an EMBL/GenBank/DDBJ whole genome shotgun (WGS) entry which is preliminary data.</text>
</comment>
<dbReference type="CDD" id="cd07012">
    <property type="entry name" value="PBP2_Bug_TTT"/>
    <property type="match status" value="1"/>
</dbReference>
<dbReference type="InterPro" id="IPR005064">
    <property type="entry name" value="BUG"/>
</dbReference>
<dbReference type="PANTHER" id="PTHR42928">
    <property type="entry name" value="TRICARBOXYLATE-BINDING PROTEIN"/>
    <property type="match status" value="1"/>
</dbReference>
<dbReference type="SUPFAM" id="SSF53850">
    <property type="entry name" value="Periplasmic binding protein-like II"/>
    <property type="match status" value="1"/>
</dbReference>
<evidence type="ECO:0000313" key="2">
    <source>
        <dbReference type="EMBL" id="ETH29458.1"/>
    </source>
</evidence>
<gene>
    <name evidence="2" type="ORF">L566_3972</name>
</gene>
<reference evidence="2 3" key="1">
    <citation type="journal article" date="2013" name="Genome Announc.">
        <title>Genome Sequences of 28 Bordetella pertussis U.S. Outbreak Strains Dating from 2010 to 2012.</title>
        <authorList>
            <person name="Harvill E.T."/>
            <person name="Goodfield L.L."/>
            <person name="Ivanov Y."/>
            <person name="Meyer J.A."/>
            <person name="Newth C."/>
            <person name="Cassiday P."/>
            <person name="Tondella M.L."/>
            <person name="Liao P."/>
            <person name="Zimmerman J."/>
            <person name="Meert K."/>
            <person name="Wessel D."/>
            <person name="Berger J."/>
            <person name="Dean J.M."/>
            <person name="Holubkov R."/>
            <person name="Burr J."/>
            <person name="Liu T."/>
            <person name="Brinkac L."/>
            <person name="Kim M."/>
            <person name="Losada L."/>
        </authorList>
    </citation>
    <scope>NUCLEOTIDE SEQUENCE [LARGE SCALE GENOMIC DNA]</scope>
    <source>
        <strain evidence="2 3">CHLA-26</strain>
    </source>
</reference>
<proteinExistence type="inferred from homology"/>
<dbReference type="PANTHER" id="PTHR42928:SF5">
    <property type="entry name" value="BLR1237 PROTEIN"/>
    <property type="match status" value="1"/>
</dbReference>
<dbReference type="PIRSF" id="PIRSF017082">
    <property type="entry name" value="YflP"/>
    <property type="match status" value="1"/>
</dbReference>
<dbReference type="EMBL" id="AXSB02000040">
    <property type="protein sequence ID" value="ETH29458.1"/>
    <property type="molecule type" value="Genomic_DNA"/>
</dbReference>
<sequence length="356" mass="37754">MHGARLRCPPSFSEIITMAILHPLNFARGLCRLPRLALSASILLLASLASPAASAADAFPNRSIRMIAPFSAGGPADIVSRLYAQHLSDLMGQPVVVLNRDGAGGIIGTNEAARAAPDGYTIVFGTTSTMVINQIISKKLPYDFFRDFSLVGLIANAPHVLAVRADFPARTVPELIALAKQHPGKYTFATSGIGTIVQMGGELLKYTAGINLMHVPYKGGGPATLALLGGEVDMTVNDLTTIKNHIASGKLRALAVADKNRLALLPDVATFTELGLPKMVSSTWWGIALPQATPADIQARFQAANSKIVANPDYAARLAELAVQPLVLTDQEARDFIAAETQKWQTIANVADISVD</sequence>
<evidence type="ECO:0000313" key="3">
    <source>
        <dbReference type="Proteomes" id="UP000018679"/>
    </source>
</evidence>
<name>A0AAI9NDS4_BORPT</name>
<dbReference type="InterPro" id="IPR042100">
    <property type="entry name" value="Bug_dom1"/>
</dbReference>
<accession>A0AAI9NDS4</accession>
<dbReference type="Proteomes" id="UP000018679">
    <property type="component" value="Unassembled WGS sequence"/>
</dbReference>
<dbReference type="Gene3D" id="3.40.190.10">
    <property type="entry name" value="Periplasmic binding protein-like II"/>
    <property type="match status" value="1"/>
</dbReference>
<dbReference type="AlphaFoldDB" id="A0AAI9NDS4"/>
<evidence type="ECO:0000256" key="1">
    <source>
        <dbReference type="ARBA" id="ARBA00006987"/>
    </source>
</evidence>
<dbReference type="Pfam" id="PF03401">
    <property type="entry name" value="TctC"/>
    <property type="match status" value="1"/>
</dbReference>
<keyword evidence="2" id="KW-0675">Receptor</keyword>
<dbReference type="Gene3D" id="3.40.190.150">
    <property type="entry name" value="Bordetella uptake gene, domain 1"/>
    <property type="match status" value="1"/>
</dbReference>
<protein>
    <submittedName>
        <fullName evidence="2">Tripartite tricarboxylate transporter family receptor</fullName>
    </submittedName>
</protein>
<organism evidence="2 3">
    <name type="scientific">Bordetella pertussis CHLA-26</name>
    <dbReference type="NCBI Taxonomy" id="1331284"/>
    <lineage>
        <taxon>Bacteria</taxon>
        <taxon>Pseudomonadati</taxon>
        <taxon>Pseudomonadota</taxon>
        <taxon>Betaproteobacteria</taxon>
        <taxon>Burkholderiales</taxon>
        <taxon>Alcaligenaceae</taxon>
        <taxon>Bordetella</taxon>
    </lineage>
</organism>
<comment type="similarity">
    <text evidence="1">Belongs to the UPF0065 (bug) family.</text>
</comment>